<protein>
    <submittedName>
        <fullName evidence="1">Uncharacterized protein</fullName>
    </submittedName>
</protein>
<comment type="caution">
    <text evidence="1">The sequence shown here is derived from an EMBL/GenBank/DDBJ whole genome shotgun (WGS) entry which is preliminary data.</text>
</comment>
<proteinExistence type="predicted"/>
<accession>A0ABY1PY87</accession>
<dbReference type="Proteomes" id="UP001158067">
    <property type="component" value="Unassembled WGS sequence"/>
</dbReference>
<reference evidence="1 2" key="1">
    <citation type="submission" date="2017-05" db="EMBL/GenBank/DDBJ databases">
        <authorList>
            <person name="Varghese N."/>
            <person name="Submissions S."/>
        </authorList>
    </citation>
    <scope>NUCLEOTIDE SEQUENCE [LARGE SCALE GENOMIC DNA]</scope>
    <source>
        <strain evidence="1 2">DSM 25457</strain>
    </source>
</reference>
<keyword evidence="2" id="KW-1185">Reference proteome</keyword>
<sequence length="34" mass="3758">MRYILFILVLFMATSLLSEASLAQSASLEDTLPL</sequence>
<organism evidence="1 2">
    <name type="scientific">Neorhodopirellula lusitana</name>
    <dbReference type="NCBI Taxonomy" id="445327"/>
    <lineage>
        <taxon>Bacteria</taxon>
        <taxon>Pseudomonadati</taxon>
        <taxon>Planctomycetota</taxon>
        <taxon>Planctomycetia</taxon>
        <taxon>Pirellulales</taxon>
        <taxon>Pirellulaceae</taxon>
        <taxon>Neorhodopirellula</taxon>
    </lineage>
</organism>
<dbReference type="EMBL" id="FXUG01000002">
    <property type="protein sequence ID" value="SMP48825.1"/>
    <property type="molecule type" value="Genomic_DNA"/>
</dbReference>
<evidence type="ECO:0000313" key="1">
    <source>
        <dbReference type="EMBL" id="SMP48825.1"/>
    </source>
</evidence>
<name>A0ABY1PY87_9BACT</name>
<evidence type="ECO:0000313" key="2">
    <source>
        <dbReference type="Proteomes" id="UP001158067"/>
    </source>
</evidence>
<gene>
    <name evidence="1" type="ORF">SAMN06265222_102458</name>
</gene>